<organism evidence="1 2">
    <name type="scientific">Trema orientale</name>
    <name type="common">Charcoal tree</name>
    <name type="synonym">Celtis orientalis</name>
    <dbReference type="NCBI Taxonomy" id="63057"/>
    <lineage>
        <taxon>Eukaryota</taxon>
        <taxon>Viridiplantae</taxon>
        <taxon>Streptophyta</taxon>
        <taxon>Embryophyta</taxon>
        <taxon>Tracheophyta</taxon>
        <taxon>Spermatophyta</taxon>
        <taxon>Magnoliopsida</taxon>
        <taxon>eudicotyledons</taxon>
        <taxon>Gunneridae</taxon>
        <taxon>Pentapetalae</taxon>
        <taxon>rosids</taxon>
        <taxon>fabids</taxon>
        <taxon>Rosales</taxon>
        <taxon>Cannabaceae</taxon>
        <taxon>Trema</taxon>
    </lineage>
</organism>
<proteinExistence type="predicted"/>
<dbReference type="STRING" id="63057.A0A2P5A4U8"/>
<dbReference type="PANTHER" id="PTHR46201:SF9">
    <property type="entry name" value="PHD FINGER PROTEIN MALE MEIOCYTE DEATH 1"/>
    <property type="match status" value="1"/>
</dbReference>
<evidence type="ECO:0000313" key="1">
    <source>
        <dbReference type="EMBL" id="PON31567.1"/>
    </source>
</evidence>
<dbReference type="OrthoDB" id="436852at2759"/>
<evidence type="ECO:0000313" key="2">
    <source>
        <dbReference type="Proteomes" id="UP000237000"/>
    </source>
</evidence>
<feature type="non-terminal residue" evidence="1">
    <location>
        <position position="1"/>
    </location>
</feature>
<reference evidence="2" key="1">
    <citation type="submission" date="2016-06" db="EMBL/GenBank/DDBJ databases">
        <title>Parallel loss of symbiosis genes in relatives of nitrogen-fixing non-legume Parasponia.</title>
        <authorList>
            <person name="Van Velzen R."/>
            <person name="Holmer R."/>
            <person name="Bu F."/>
            <person name="Rutten L."/>
            <person name="Van Zeijl A."/>
            <person name="Liu W."/>
            <person name="Santuari L."/>
            <person name="Cao Q."/>
            <person name="Sharma T."/>
            <person name="Shen D."/>
            <person name="Roswanjaya Y."/>
            <person name="Wardhani T."/>
            <person name="Kalhor M.S."/>
            <person name="Jansen J."/>
            <person name="Van den Hoogen J."/>
            <person name="Gungor B."/>
            <person name="Hartog M."/>
            <person name="Hontelez J."/>
            <person name="Verver J."/>
            <person name="Yang W.-C."/>
            <person name="Schijlen E."/>
            <person name="Repin R."/>
            <person name="Schilthuizen M."/>
            <person name="Schranz E."/>
            <person name="Heidstra R."/>
            <person name="Miyata K."/>
            <person name="Fedorova E."/>
            <person name="Kohlen W."/>
            <person name="Bisseling T."/>
            <person name="Smit S."/>
            <person name="Geurts R."/>
        </authorList>
    </citation>
    <scope>NUCLEOTIDE SEQUENCE [LARGE SCALE GENOMIC DNA]</scope>
    <source>
        <strain evidence="2">cv. RG33-2</strain>
    </source>
</reference>
<accession>A0A2P5A4U8</accession>
<feature type="non-terminal residue" evidence="1">
    <location>
        <position position="111"/>
    </location>
</feature>
<dbReference type="Proteomes" id="UP000237000">
    <property type="component" value="Unassembled WGS sequence"/>
</dbReference>
<gene>
    <name evidence="1" type="ORF">TorRG33x02_357500</name>
</gene>
<dbReference type="InParanoid" id="A0A2P5A4U8"/>
<dbReference type="AlphaFoldDB" id="A0A2P5A4U8"/>
<comment type="caution">
    <text evidence="1">The sequence shown here is derived from an EMBL/GenBank/DDBJ whole genome shotgun (WGS) entry which is preliminary data.</text>
</comment>
<sequence>WNNSLLTTRSYHFIIPKNSPPPLEVDDVEIDGSRYLLYAIVHTDGIGHLLCLNGIEGGSKHFPGREIMKLWDVMCKNLRVRKISVEDTSKKHSMYLRLLYAVAYGPEDEGF</sequence>
<protein>
    <submittedName>
        <fullName evidence="1">Uncharacterized protein</fullName>
    </submittedName>
</protein>
<keyword evidence="2" id="KW-1185">Reference proteome</keyword>
<name>A0A2P5A4U8_TREOI</name>
<dbReference type="EMBL" id="JXTC01001306">
    <property type="protein sequence ID" value="PON31567.1"/>
    <property type="molecule type" value="Genomic_DNA"/>
</dbReference>
<dbReference type="PANTHER" id="PTHR46201">
    <property type="entry name" value="PHD FINGER PROTEIN MALE MEIOCYTE DEATH 1-RELATED"/>
    <property type="match status" value="1"/>
</dbReference>